<dbReference type="GO" id="GO:0042128">
    <property type="term" value="P:nitrate assimilation"/>
    <property type="evidence" value="ECO:0007669"/>
    <property type="project" value="UniProtKB-KW"/>
</dbReference>
<evidence type="ECO:0000313" key="3">
    <source>
        <dbReference type="Proteomes" id="UP001204061"/>
    </source>
</evidence>
<dbReference type="PANTHER" id="PTHR43680">
    <property type="entry name" value="NITRATE REDUCTASE MOLYBDENUM COFACTOR ASSEMBLY CHAPERONE"/>
    <property type="match status" value="1"/>
</dbReference>
<proteinExistence type="predicted"/>
<accession>A0AAW5M9J7</accession>
<dbReference type="InterPro" id="IPR003765">
    <property type="entry name" value="NO3_reductase_chaperone_NarJ"/>
</dbReference>
<protein>
    <submittedName>
        <fullName evidence="2">Nitrate reductase molybdenum cofactor assembly chaperone</fullName>
    </submittedName>
</protein>
<dbReference type="InterPro" id="IPR036411">
    <property type="entry name" value="TorD-like_sf"/>
</dbReference>
<dbReference type="GO" id="GO:0051082">
    <property type="term" value="F:unfolded protein binding"/>
    <property type="evidence" value="ECO:0007669"/>
    <property type="project" value="InterPro"/>
</dbReference>
<sequence>MKSLKIISILLDYPDIDLWENKDEIFDCIAECNELTSAQKSSICDFVTYAFDRSLLSFQEIYCDIFDRGRSTSLLLFEHVHGESRDRGQAMVDLLKQYEDAGFSLNKRELPDFLPVYLEYLSTRNNAEIIEGLCFITPILGLLKERLLKRESKYHVLFGVLIDLSMTEYDSALISTQVMKEADDATPAALDAVWEEEQVKFLGGESCPSSIQSIHSNRFKNAVVPQYLEIGEANK</sequence>
<dbReference type="PANTHER" id="PTHR43680:SF2">
    <property type="entry name" value="NITRATE REDUCTASE MOLYBDENUM COFACTOR ASSEMBLY CHAPERONE NARJ"/>
    <property type="match status" value="1"/>
</dbReference>
<dbReference type="Pfam" id="PF02613">
    <property type="entry name" value="Nitrate_red_del"/>
    <property type="match status" value="1"/>
</dbReference>
<dbReference type="RefSeq" id="WP_042024867.1">
    <property type="nucleotide sequence ID" value="NZ_CAAKNL010000015.1"/>
</dbReference>
<reference evidence="2" key="1">
    <citation type="submission" date="2022-08" db="EMBL/GenBank/DDBJ databases">
        <title>A global survey of hypervirulent Aeromonas hydrophila identified this emerging pathogen in farmed fish in the lower Mekong River basin.</title>
        <authorList>
            <person name="Xu T."/>
            <person name="Rasmussen-Ivey C.R."/>
            <person name="Moen F.S."/>
            <person name="Fernandez Bravo A."/>
            <person name="Lamy B."/>
            <person name="Beaz-Hidalgo R."/>
            <person name="Khan C.D."/>
            <person name="Castro Escarpulli G."/>
            <person name="Yasin I.S.M."/>
            <person name="Figueras M.J."/>
            <person name="Azzam Sayuti M."/>
            <person name="Karim M.M."/>
            <person name="Alam K.M."/>
            <person name="Le T.T.T."/>
            <person name="Thao N.H.P."/>
            <person name="Addo S."/>
            <person name="Duodu S."/>
            <person name="Ali S."/>
            <person name="Mey S."/>
            <person name="Somony T."/>
            <person name="Liles M.R."/>
        </authorList>
    </citation>
    <scope>NUCLEOTIDE SEQUENCE</scope>
    <source>
        <strain evidence="2">0.14</strain>
    </source>
</reference>
<keyword evidence="1" id="KW-0534">Nitrate assimilation</keyword>
<evidence type="ECO:0000256" key="1">
    <source>
        <dbReference type="ARBA" id="ARBA00023063"/>
    </source>
</evidence>
<dbReference type="AlphaFoldDB" id="A0AAW5M9J7"/>
<comment type="caution">
    <text evidence="2">The sequence shown here is derived from an EMBL/GenBank/DDBJ whole genome shotgun (WGS) entry which is preliminary data.</text>
</comment>
<dbReference type="EMBL" id="JANLFC010000001">
    <property type="protein sequence ID" value="MCR4446791.1"/>
    <property type="molecule type" value="Genomic_DNA"/>
</dbReference>
<evidence type="ECO:0000313" key="2">
    <source>
        <dbReference type="EMBL" id="MCR4446791.1"/>
    </source>
</evidence>
<name>A0AAW5M9J7_AERVE</name>
<dbReference type="Proteomes" id="UP001204061">
    <property type="component" value="Unassembled WGS sequence"/>
</dbReference>
<dbReference type="GO" id="GO:0016530">
    <property type="term" value="F:metallochaperone activity"/>
    <property type="evidence" value="ECO:0007669"/>
    <property type="project" value="TreeGrafter"/>
</dbReference>
<dbReference type="SUPFAM" id="SSF89155">
    <property type="entry name" value="TorD-like"/>
    <property type="match status" value="1"/>
</dbReference>
<organism evidence="2 3">
    <name type="scientific">Aeromonas veronii</name>
    <dbReference type="NCBI Taxonomy" id="654"/>
    <lineage>
        <taxon>Bacteria</taxon>
        <taxon>Pseudomonadati</taxon>
        <taxon>Pseudomonadota</taxon>
        <taxon>Gammaproteobacteria</taxon>
        <taxon>Aeromonadales</taxon>
        <taxon>Aeromonadaceae</taxon>
        <taxon>Aeromonas</taxon>
    </lineage>
</organism>
<gene>
    <name evidence="2" type="primary">narJ</name>
    <name evidence="2" type="ORF">NS965_00105</name>
</gene>
<dbReference type="GO" id="GO:0051131">
    <property type="term" value="P:chaperone-mediated protein complex assembly"/>
    <property type="evidence" value="ECO:0007669"/>
    <property type="project" value="InterPro"/>
</dbReference>
<dbReference type="InterPro" id="IPR020945">
    <property type="entry name" value="DMSO/NO3_reduct_chaperone"/>
</dbReference>
<dbReference type="Gene3D" id="1.10.3480.10">
    <property type="entry name" value="TorD-like"/>
    <property type="match status" value="1"/>
</dbReference>
<dbReference type="NCBIfam" id="TIGR00684">
    <property type="entry name" value="narJ"/>
    <property type="match status" value="1"/>
</dbReference>